<evidence type="ECO:0000313" key="3">
    <source>
        <dbReference type="EMBL" id="CAL6104944.1"/>
    </source>
</evidence>
<proteinExistence type="predicted"/>
<accession>A0AA86NSF1</accession>
<dbReference type="EMBL" id="CAXDID020000590">
    <property type="protein sequence ID" value="CAL6104944.1"/>
    <property type="molecule type" value="Genomic_DNA"/>
</dbReference>
<dbReference type="Gene3D" id="3.60.15.10">
    <property type="entry name" value="Ribonuclease Z/Hydroxyacylglutathione hydrolase-like"/>
    <property type="match status" value="1"/>
</dbReference>
<dbReference type="EMBL" id="CATOUU010000317">
    <property type="protein sequence ID" value="CAI9924601.1"/>
    <property type="molecule type" value="Genomic_DNA"/>
</dbReference>
<dbReference type="GO" id="GO:0004521">
    <property type="term" value="F:RNA endonuclease activity"/>
    <property type="evidence" value="ECO:0007669"/>
    <property type="project" value="TreeGrafter"/>
</dbReference>
<dbReference type="AlphaFoldDB" id="A0AA86NSF1"/>
<dbReference type="PANTHER" id="PTHR11203">
    <property type="entry name" value="CLEAVAGE AND POLYADENYLATION SPECIFICITY FACTOR FAMILY MEMBER"/>
    <property type="match status" value="1"/>
</dbReference>
<comment type="caution">
    <text evidence="2">The sequence shown here is derived from an EMBL/GenBank/DDBJ whole genome shotgun (WGS) entry which is preliminary data.</text>
</comment>
<sequence length="508" mass="57269">MDNIYIRSLGNAPFIGKACIFVDIPGECSFILDAGTTVDSNQASLQIKKQFNHDGRTVIPFESDFVFISHGHQDHAGAIEQLKEMNCPIYASKITRALVDQSIMPVQFYEPVFPIKGQNDIKFTITPASHIPGAAIFTYESPSVTLVYTGDWQLQDSFMLSRAEFLQRPVDIFITESTFAQLILNATLCEQVTHYQQVSLLSAQNSPTIHPVMTSGQAQSLASQLTHFAHRLGQSGYEITQGQQKQIHQNYVSHSSQSELNPISGLNFKPIFSPYKQFVQSRQLSFDKSRRVLISAPQKLVGGITLDLIFENIETKDALLVMNSAIEGSLQWRLYHQLVQQVKRDNMKEFVKVQLQGAVLSYATHCDFADLTRVVQWMKPALLVGTHCSRLQNLKILEDMVSFVSPESRYVTLQQGVITVKRRMQSLCSDNDQKPQQCTRIKLNIPLQQAIDRLFSAGIYMRKWGDGFRCGGLMLYEDLVIIVGSPLQYHYVCSLLEIDFTLVLAVTK</sequence>
<evidence type="ECO:0000313" key="4">
    <source>
        <dbReference type="Proteomes" id="UP001642409"/>
    </source>
</evidence>
<dbReference type="SUPFAM" id="SSF56281">
    <property type="entry name" value="Metallo-hydrolase/oxidoreductase"/>
    <property type="match status" value="1"/>
</dbReference>
<dbReference type="SMART" id="SM00849">
    <property type="entry name" value="Lactamase_B"/>
    <property type="match status" value="1"/>
</dbReference>
<dbReference type="InterPro" id="IPR050698">
    <property type="entry name" value="MBL"/>
</dbReference>
<reference evidence="2" key="1">
    <citation type="submission" date="2023-06" db="EMBL/GenBank/DDBJ databases">
        <authorList>
            <person name="Kurt Z."/>
        </authorList>
    </citation>
    <scope>NUCLEOTIDE SEQUENCE</scope>
</reference>
<evidence type="ECO:0000313" key="2">
    <source>
        <dbReference type="EMBL" id="CAI9924601.1"/>
    </source>
</evidence>
<dbReference type="Proteomes" id="UP001642409">
    <property type="component" value="Unassembled WGS sequence"/>
</dbReference>
<dbReference type="GO" id="GO:0016180">
    <property type="term" value="P:snRNA processing"/>
    <property type="evidence" value="ECO:0007669"/>
    <property type="project" value="TreeGrafter"/>
</dbReference>
<evidence type="ECO:0000259" key="1">
    <source>
        <dbReference type="SMART" id="SM00849"/>
    </source>
</evidence>
<name>A0AA86NSF1_9EUKA</name>
<feature type="domain" description="Metallo-beta-lactamase" evidence="1">
    <location>
        <begin position="16"/>
        <end position="177"/>
    </location>
</feature>
<protein>
    <submittedName>
        <fullName evidence="2">73 kDa subunit</fullName>
    </submittedName>
</protein>
<dbReference type="InterPro" id="IPR001279">
    <property type="entry name" value="Metallo-B-lactamas"/>
</dbReference>
<dbReference type="GO" id="GO:0005634">
    <property type="term" value="C:nucleus"/>
    <property type="evidence" value="ECO:0007669"/>
    <property type="project" value="TreeGrafter"/>
</dbReference>
<gene>
    <name evidence="2" type="ORF">HINF_LOCUS12246</name>
    <name evidence="3" type="ORF">HINF_LOCUS73025</name>
</gene>
<keyword evidence="4" id="KW-1185">Reference proteome</keyword>
<dbReference type="PANTHER" id="PTHR11203:SF37">
    <property type="entry name" value="INTEGRATOR COMPLEX SUBUNIT 11"/>
    <property type="match status" value="1"/>
</dbReference>
<dbReference type="InterPro" id="IPR036866">
    <property type="entry name" value="RibonucZ/Hydroxyglut_hydro"/>
</dbReference>
<reference evidence="3 4" key="2">
    <citation type="submission" date="2024-07" db="EMBL/GenBank/DDBJ databases">
        <authorList>
            <person name="Akdeniz Z."/>
        </authorList>
    </citation>
    <scope>NUCLEOTIDE SEQUENCE [LARGE SCALE GENOMIC DNA]</scope>
</reference>
<organism evidence="2">
    <name type="scientific">Hexamita inflata</name>
    <dbReference type="NCBI Taxonomy" id="28002"/>
    <lineage>
        <taxon>Eukaryota</taxon>
        <taxon>Metamonada</taxon>
        <taxon>Diplomonadida</taxon>
        <taxon>Hexamitidae</taxon>
        <taxon>Hexamitinae</taxon>
        <taxon>Hexamita</taxon>
    </lineage>
</organism>